<dbReference type="SUPFAM" id="SSF52540">
    <property type="entry name" value="P-loop containing nucleoside triphosphate hydrolases"/>
    <property type="match status" value="1"/>
</dbReference>
<comment type="caution">
    <text evidence="16">The sequence shown here is derived from an EMBL/GenBank/DDBJ whole genome shotgun (WGS) entry which is preliminary data.</text>
</comment>
<gene>
    <name evidence="16" type="primary">MCM5</name>
    <name evidence="16" type="ORF">RUM43_007283</name>
    <name evidence="15" type="ORF">RUM44_001061</name>
</gene>
<dbReference type="Gene3D" id="3.30.1640.10">
    <property type="entry name" value="mini-chromosome maintenance (MCM) complex, chain A, domain 1"/>
    <property type="match status" value="1"/>
</dbReference>
<dbReference type="GO" id="GO:0071162">
    <property type="term" value="C:CMG complex"/>
    <property type="evidence" value="ECO:0007669"/>
    <property type="project" value="UniProtKB-ARBA"/>
</dbReference>
<dbReference type="GO" id="GO:0000727">
    <property type="term" value="P:double-strand break repair via break-induced replication"/>
    <property type="evidence" value="ECO:0007669"/>
    <property type="project" value="TreeGrafter"/>
</dbReference>
<dbReference type="Pfam" id="PF21933">
    <property type="entry name" value="MCM5_C"/>
    <property type="match status" value="1"/>
</dbReference>
<evidence type="ECO:0000313" key="16">
    <source>
        <dbReference type="EMBL" id="KAK6639013.1"/>
    </source>
</evidence>
<dbReference type="FunFam" id="3.40.50.300:FF:000241">
    <property type="entry name" value="DNA helicase"/>
    <property type="match status" value="1"/>
</dbReference>
<evidence type="ECO:0000256" key="2">
    <source>
        <dbReference type="ARBA" id="ARBA00008010"/>
    </source>
</evidence>
<dbReference type="EMBL" id="JAWJWF010000003">
    <property type="protein sequence ID" value="KAK6635807.1"/>
    <property type="molecule type" value="Genomic_DNA"/>
</dbReference>
<dbReference type="GO" id="GO:0042555">
    <property type="term" value="C:MCM complex"/>
    <property type="evidence" value="ECO:0007669"/>
    <property type="project" value="UniProtKB-UniRule"/>
</dbReference>
<dbReference type="InterPro" id="IPR027925">
    <property type="entry name" value="MCM_N"/>
</dbReference>
<comment type="subcellular location">
    <subcellularLocation>
        <location evidence="1 13">Nucleus</location>
    </subcellularLocation>
</comment>
<dbReference type="EMBL" id="JAWJWE010000003">
    <property type="protein sequence ID" value="KAK6639013.1"/>
    <property type="molecule type" value="Genomic_DNA"/>
</dbReference>
<dbReference type="Gene3D" id="2.20.28.10">
    <property type="match status" value="1"/>
</dbReference>
<dbReference type="GO" id="GO:0005524">
    <property type="term" value="F:ATP binding"/>
    <property type="evidence" value="ECO:0007669"/>
    <property type="project" value="UniProtKB-UniRule"/>
</dbReference>
<dbReference type="FunFam" id="2.20.28.10:FF:000005">
    <property type="entry name" value="DNA helicase"/>
    <property type="match status" value="1"/>
</dbReference>
<dbReference type="Pfam" id="PF17207">
    <property type="entry name" value="MCM_OB"/>
    <property type="match status" value="1"/>
</dbReference>
<dbReference type="SMART" id="SM00350">
    <property type="entry name" value="MCM"/>
    <property type="match status" value="1"/>
</dbReference>
<dbReference type="CDD" id="cd17756">
    <property type="entry name" value="MCM5"/>
    <property type="match status" value="1"/>
</dbReference>
<dbReference type="Gene3D" id="3.40.50.300">
    <property type="entry name" value="P-loop containing nucleotide triphosphate hydrolases"/>
    <property type="match status" value="1"/>
</dbReference>
<comment type="subunit">
    <text evidence="13">Component of the MCM2-7 complex.</text>
</comment>
<evidence type="ECO:0000256" key="7">
    <source>
        <dbReference type="ARBA" id="ARBA00022840"/>
    </source>
</evidence>
<dbReference type="GO" id="GO:0003697">
    <property type="term" value="F:single-stranded DNA binding"/>
    <property type="evidence" value="ECO:0007669"/>
    <property type="project" value="TreeGrafter"/>
</dbReference>
<dbReference type="InterPro" id="IPR012340">
    <property type="entry name" value="NA-bd_OB-fold"/>
</dbReference>
<dbReference type="Pfam" id="PF14551">
    <property type="entry name" value="MCM_N"/>
    <property type="match status" value="1"/>
</dbReference>
<evidence type="ECO:0000313" key="18">
    <source>
        <dbReference type="Proteomes" id="UP001372834"/>
    </source>
</evidence>
<keyword evidence="4 12" id="KW-0547">Nucleotide-binding</keyword>
<dbReference type="InterPro" id="IPR018525">
    <property type="entry name" value="MCM_CS"/>
</dbReference>
<dbReference type="InterPro" id="IPR033762">
    <property type="entry name" value="MCM_OB"/>
</dbReference>
<dbReference type="PROSITE" id="PS00847">
    <property type="entry name" value="MCM_1"/>
    <property type="match status" value="1"/>
</dbReference>
<comment type="similarity">
    <text evidence="2 12">Belongs to the MCM family.</text>
</comment>
<keyword evidence="6 13" id="KW-0347">Helicase</keyword>
<feature type="domain" description="MCM C-terminal AAA(+) ATPase" evidence="14">
    <location>
        <begin position="330"/>
        <end position="535"/>
    </location>
</feature>
<dbReference type="GO" id="GO:0017116">
    <property type="term" value="F:single-stranded DNA helicase activity"/>
    <property type="evidence" value="ECO:0007669"/>
    <property type="project" value="TreeGrafter"/>
</dbReference>
<dbReference type="InterPro" id="IPR001208">
    <property type="entry name" value="MCM_dom"/>
</dbReference>
<evidence type="ECO:0000259" key="14">
    <source>
        <dbReference type="PROSITE" id="PS50051"/>
    </source>
</evidence>
<evidence type="ECO:0000256" key="4">
    <source>
        <dbReference type="ARBA" id="ARBA00022741"/>
    </source>
</evidence>
<dbReference type="PRINTS" id="PR01657">
    <property type="entry name" value="MCMFAMILY"/>
</dbReference>
<dbReference type="GO" id="GO:0003688">
    <property type="term" value="F:DNA replication origin binding"/>
    <property type="evidence" value="ECO:0007669"/>
    <property type="project" value="UniProtKB-UniRule"/>
</dbReference>
<dbReference type="Pfam" id="PF00493">
    <property type="entry name" value="MCM"/>
    <property type="match status" value="1"/>
</dbReference>
<keyword evidence="5 13" id="KW-0378">Hydrolase</keyword>
<dbReference type="Proteomes" id="UP001359485">
    <property type="component" value="Unassembled WGS sequence"/>
</dbReference>
<dbReference type="GO" id="GO:0006270">
    <property type="term" value="P:DNA replication initiation"/>
    <property type="evidence" value="ECO:0007669"/>
    <property type="project" value="UniProtKB-UniRule"/>
</dbReference>
<keyword evidence="8 12" id="KW-0238">DNA-binding</keyword>
<dbReference type="SUPFAM" id="SSF50249">
    <property type="entry name" value="Nucleic acid-binding proteins"/>
    <property type="match status" value="1"/>
</dbReference>
<evidence type="ECO:0000256" key="13">
    <source>
        <dbReference type="RuleBase" id="RU368063"/>
    </source>
</evidence>
<keyword evidence="3 13" id="KW-0235">DNA replication</keyword>
<dbReference type="EC" id="3.6.4.12" evidence="13"/>
<dbReference type="GO" id="GO:0043138">
    <property type="term" value="F:3'-5' DNA helicase activity"/>
    <property type="evidence" value="ECO:0007669"/>
    <property type="project" value="TreeGrafter"/>
</dbReference>
<dbReference type="InterPro" id="IPR041562">
    <property type="entry name" value="MCM_lid"/>
</dbReference>
<dbReference type="PROSITE" id="PS50051">
    <property type="entry name" value="MCM_2"/>
    <property type="match status" value="1"/>
</dbReference>
<evidence type="ECO:0000256" key="11">
    <source>
        <dbReference type="ARBA" id="ARBA00048432"/>
    </source>
</evidence>
<comment type="function">
    <text evidence="13">Acts as component of the MCM2-7 complex (MCM complex) which is the replicative helicase essential for 'once per cell cycle' DNA replication initiation and elongation in eukaryotic cells. The active ATPase sites in the MCM2-7 ring are formed through the interaction surfaces of two neighboring subunits such that a critical structure of a conserved arginine finger motif is provided in trans relative to the ATP-binding site of the Walker A box of the adjacent subunit. The six ATPase active sites, however, are likely to contribute differentially to the complex helicase activity.</text>
</comment>
<protein>
    <recommendedName>
        <fullName evidence="13">DNA replication licensing factor MCM5</fullName>
        <ecNumber evidence="13">3.6.4.12</ecNumber>
    </recommendedName>
</protein>
<dbReference type="InterPro" id="IPR054125">
    <property type="entry name" value="MCM5_C"/>
</dbReference>
<dbReference type="PANTHER" id="PTHR11630:SF42">
    <property type="entry name" value="DNA REPLICATION LICENSING FACTOR MCM5"/>
    <property type="match status" value="1"/>
</dbReference>
<evidence type="ECO:0000256" key="9">
    <source>
        <dbReference type="ARBA" id="ARBA00023242"/>
    </source>
</evidence>
<accession>A0AAN8Q5V5</accession>
<evidence type="ECO:0000256" key="12">
    <source>
        <dbReference type="RuleBase" id="RU004070"/>
    </source>
</evidence>
<dbReference type="Pfam" id="PF17855">
    <property type="entry name" value="MCM_lid"/>
    <property type="match status" value="1"/>
</dbReference>
<keyword evidence="9 13" id="KW-0539">Nucleus</keyword>
<keyword evidence="7 12" id="KW-0067">ATP-binding</keyword>
<evidence type="ECO:0000256" key="8">
    <source>
        <dbReference type="ARBA" id="ARBA00023125"/>
    </source>
</evidence>
<dbReference type="InterPro" id="IPR031327">
    <property type="entry name" value="MCM"/>
</dbReference>
<reference evidence="16 18" key="1">
    <citation type="submission" date="2023-10" db="EMBL/GenBank/DDBJ databases">
        <title>Genomes of two closely related lineages of the louse Polyplax serrata with different host specificities.</title>
        <authorList>
            <person name="Martinu J."/>
            <person name="Tarabai H."/>
            <person name="Stefka J."/>
            <person name="Hypsa V."/>
        </authorList>
    </citation>
    <scope>NUCLEOTIDE SEQUENCE [LARGE SCALE GENOMIC DNA]</scope>
    <source>
        <strain evidence="15">98ZLc_SE</strain>
        <strain evidence="16">HR10_N</strain>
    </source>
</reference>
<dbReference type="Proteomes" id="UP001372834">
    <property type="component" value="Unassembled WGS sequence"/>
</dbReference>
<name>A0AAN8Q5V5_POLSC</name>
<keyword evidence="17" id="KW-1185">Reference proteome</keyword>
<evidence type="ECO:0000256" key="10">
    <source>
        <dbReference type="ARBA" id="ARBA00023306"/>
    </source>
</evidence>
<evidence type="ECO:0000256" key="3">
    <source>
        <dbReference type="ARBA" id="ARBA00022705"/>
    </source>
</evidence>
<dbReference type="GO" id="GO:0016787">
    <property type="term" value="F:hydrolase activity"/>
    <property type="evidence" value="ECO:0007669"/>
    <property type="project" value="UniProtKB-KW"/>
</dbReference>
<evidence type="ECO:0000313" key="17">
    <source>
        <dbReference type="Proteomes" id="UP001359485"/>
    </source>
</evidence>
<dbReference type="AlphaFoldDB" id="A0AAN8Q5V5"/>
<comment type="catalytic activity">
    <reaction evidence="11">
        <text>ATP + H2O = ADP + phosphate + H(+)</text>
        <dbReference type="Rhea" id="RHEA:13065"/>
        <dbReference type="ChEBI" id="CHEBI:15377"/>
        <dbReference type="ChEBI" id="CHEBI:15378"/>
        <dbReference type="ChEBI" id="CHEBI:30616"/>
        <dbReference type="ChEBI" id="CHEBI:43474"/>
        <dbReference type="ChEBI" id="CHEBI:456216"/>
        <dbReference type="EC" id="3.6.4.12"/>
    </reaction>
    <physiologicalReaction direction="left-to-right" evidence="11">
        <dbReference type="Rhea" id="RHEA:13066"/>
    </physiologicalReaction>
</comment>
<evidence type="ECO:0000313" key="15">
    <source>
        <dbReference type="EMBL" id="KAK6635807.1"/>
    </source>
</evidence>
<organism evidence="16 18">
    <name type="scientific">Polyplax serrata</name>
    <name type="common">Common mouse louse</name>
    <dbReference type="NCBI Taxonomy" id="468196"/>
    <lineage>
        <taxon>Eukaryota</taxon>
        <taxon>Metazoa</taxon>
        <taxon>Ecdysozoa</taxon>
        <taxon>Arthropoda</taxon>
        <taxon>Hexapoda</taxon>
        <taxon>Insecta</taxon>
        <taxon>Pterygota</taxon>
        <taxon>Neoptera</taxon>
        <taxon>Paraneoptera</taxon>
        <taxon>Psocodea</taxon>
        <taxon>Troctomorpha</taxon>
        <taxon>Phthiraptera</taxon>
        <taxon>Anoplura</taxon>
        <taxon>Polyplacidae</taxon>
        <taxon>Polyplax</taxon>
    </lineage>
</organism>
<dbReference type="Gene3D" id="2.40.50.140">
    <property type="entry name" value="Nucleic acid-binding proteins"/>
    <property type="match status" value="1"/>
</dbReference>
<evidence type="ECO:0000256" key="1">
    <source>
        <dbReference type="ARBA" id="ARBA00004123"/>
    </source>
</evidence>
<dbReference type="PRINTS" id="PR01661">
    <property type="entry name" value="MCMPROTEIN5"/>
</dbReference>
<evidence type="ECO:0000256" key="5">
    <source>
        <dbReference type="ARBA" id="ARBA00022801"/>
    </source>
</evidence>
<proteinExistence type="inferred from homology"/>
<keyword evidence="10 13" id="KW-0131">Cell cycle</keyword>
<dbReference type="FunFam" id="3.30.1640.10:FF:000006">
    <property type="entry name" value="DNA helicase"/>
    <property type="match status" value="1"/>
</dbReference>
<dbReference type="InterPro" id="IPR027417">
    <property type="entry name" value="P-loop_NTPase"/>
</dbReference>
<dbReference type="PANTHER" id="PTHR11630">
    <property type="entry name" value="DNA REPLICATION LICENSING FACTOR MCM FAMILY MEMBER"/>
    <property type="match status" value="1"/>
</dbReference>
<sequence length="734" mass="82204">MEGFDEGGIYFSQNFTGDSKEAPVLNLKAVKKSFKDFLRKFHEGNFNYKYRDTLKRNYNLGNYSLEIHLQDLSSFDENLAEKLYKQPAEHLPVFEEATKEVADEITQPRPEGEEEMKDIQILLTSDDNPIILRNLKSEMISNLVKVSGIIVSASGVRSKATKISIQCRGCMSTLPNISIKPGLDGFALPRKCNRAQPRDTAIGGDKQCPLDPYFILPDKCTCVDFQTLKLQELLDGLPQGEMPRHLQLYADRQLCDKVVPGNRVIITGIYSIKKVIAKAKKGEKFIVGVRHPYIRVMGIQICEMGTGLSNLLNVTREEEDEFRRLATTDIYEKIASSIAPSIFGFHDIKKAIACLLFGGSRKRLPDGLTRRGDVNVLLLGDPGTAKSQLLKFVEKVAPIGVYTSGKGSSAAGLTASVSRDPATRNFIMEGGAMVLADGGVVCIDEFDKMREDDRVAIHEAMEQQTISIAKAGITTTLNSRCSILAAANSVFGRWDDTKGEENIDFMPTILSRFDMIFIVKDDHNAEKDITLATHIMNIHMTGAKTKDTAAPGDLPMNYLKKYIHYCRTHCGPRLSEEAGEKLKHKYVLMRGGAREHELQTDKRNCIPITVRQLEAIIRVSEALAKMQLHHFATEVHVEEALRLFQVSTLDAAMTGSLSGAEGFTSQEDHELLLRIEKSLKRRFAIGTQISVQTVVQSFLQQKYPEPAIHKVIYAMIRRGELQHRFQRKMLFRVS</sequence>
<evidence type="ECO:0000256" key="6">
    <source>
        <dbReference type="ARBA" id="ARBA00022806"/>
    </source>
</evidence>
<dbReference type="InterPro" id="IPR008048">
    <property type="entry name" value="MCM5"/>
</dbReference>